<dbReference type="GO" id="GO:0003700">
    <property type="term" value="F:DNA-binding transcription factor activity"/>
    <property type="evidence" value="ECO:0007669"/>
    <property type="project" value="InterPro"/>
</dbReference>
<protein>
    <submittedName>
        <fullName evidence="2">Transcriptional regulator, AraC family</fullName>
    </submittedName>
</protein>
<evidence type="ECO:0000313" key="3">
    <source>
        <dbReference type="Proteomes" id="UP000320300"/>
    </source>
</evidence>
<gene>
    <name evidence="2" type="ORF">SAMN06265348_10228</name>
</gene>
<sequence>MIYKEIQPAITLLPYVKCFWWFENPAEKVLNLTILPDGCFDIIVVFKNNIQTEISLTGLWTQQVEVPIEPNTQIFGIRFKLLAADYILKQKLAAICDTEQKLPLNFWNIDKMSFTRLEQTAEKFNDIILDVIGDLATVESRILNLSNLLYETNGELTVQQYSLEVFWTSRQINRYFRDRFGLSLKSYANILRCFASFQQLRNGNLYPEQNYFDQSHFIKALKKYTGNSPTELFQNKNDRFLQLAVLTKK</sequence>
<feature type="domain" description="HTH araC/xylS-type" evidence="1">
    <location>
        <begin position="140"/>
        <end position="235"/>
    </location>
</feature>
<dbReference type="RefSeq" id="WP_142526732.1">
    <property type="nucleotide sequence ID" value="NZ_CBCSJO010000003.1"/>
</dbReference>
<proteinExistence type="predicted"/>
<evidence type="ECO:0000259" key="1">
    <source>
        <dbReference type="PROSITE" id="PS01124"/>
    </source>
</evidence>
<dbReference type="EMBL" id="FXTN01000002">
    <property type="protein sequence ID" value="SMO42401.1"/>
    <property type="molecule type" value="Genomic_DNA"/>
</dbReference>
<dbReference type="OrthoDB" id="323290at2"/>
<keyword evidence="3" id="KW-1185">Reference proteome</keyword>
<dbReference type="Gene3D" id="1.10.10.60">
    <property type="entry name" value="Homeodomain-like"/>
    <property type="match status" value="1"/>
</dbReference>
<name>A0A521B5V4_9SPHI</name>
<dbReference type="GO" id="GO:0043565">
    <property type="term" value="F:sequence-specific DNA binding"/>
    <property type="evidence" value="ECO:0007669"/>
    <property type="project" value="InterPro"/>
</dbReference>
<dbReference type="AlphaFoldDB" id="A0A521B5V4"/>
<dbReference type="Pfam" id="PF20240">
    <property type="entry name" value="DUF6597"/>
    <property type="match status" value="1"/>
</dbReference>
<dbReference type="PROSITE" id="PS01124">
    <property type="entry name" value="HTH_ARAC_FAMILY_2"/>
    <property type="match status" value="1"/>
</dbReference>
<dbReference type="SMART" id="SM00342">
    <property type="entry name" value="HTH_ARAC"/>
    <property type="match status" value="1"/>
</dbReference>
<dbReference type="InterPro" id="IPR046532">
    <property type="entry name" value="DUF6597"/>
</dbReference>
<evidence type="ECO:0000313" key="2">
    <source>
        <dbReference type="EMBL" id="SMO42401.1"/>
    </source>
</evidence>
<reference evidence="2 3" key="1">
    <citation type="submission" date="2017-05" db="EMBL/GenBank/DDBJ databases">
        <authorList>
            <person name="Varghese N."/>
            <person name="Submissions S."/>
        </authorList>
    </citation>
    <scope>NUCLEOTIDE SEQUENCE [LARGE SCALE GENOMIC DNA]</scope>
    <source>
        <strain evidence="2 3">DSM 19036</strain>
    </source>
</reference>
<accession>A0A521B5V4</accession>
<dbReference type="Proteomes" id="UP000320300">
    <property type="component" value="Unassembled WGS sequence"/>
</dbReference>
<organism evidence="2 3">
    <name type="scientific">Pedobacter westerhofensis</name>
    <dbReference type="NCBI Taxonomy" id="425512"/>
    <lineage>
        <taxon>Bacteria</taxon>
        <taxon>Pseudomonadati</taxon>
        <taxon>Bacteroidota</taxon>
        <taxon>Sphingobacteriia</taxon>
        <taxon>Sphingobacteriales</taxon>
        <taxon>Sphingobacteriaceae</taxon>
        <taxon>Pedobacter</taxon>
    </lineage>
</organism>
<dbReference type="InterPro" id="IPR018060">
    <property type="entry name" value="HTH_AraC"/>
</dbReference>